<evidence type="ECO:0008006" key="3">
    <source>
        <dbReference type="Google" id="ProtNLM"/>
    </source>
</evidence>
<evidence type="ECO:0000313" key="2">
    <source>
        <dbReference type="Proteomes" id="UP000185934"/>
    </source>
</evidence>
<dbReference type="KEGG" id="dfo:Dform_02014"/>
<gene>
    <name evidence="1" type="ORF">Dform_02014</name>
</gene>
<proteinExistence type="predicted"/>
<dbReference type="Proteomes" id="UP000185934">
    <property type="component" value="Chromosome"/>
</dbReference>
<organism evidence="1 2">
    <name type="scientific">Dehalogenimonas formicexedens</name>
    <dbReference type="NCBI Taxonomy" id="1839801"/>
    <lineage>
        <taxon>Bacteria</taxon>
        <taxon>Bacillati</taxon>
        <taxon>Chloroflexota</taxon>
        <taxon>Dehalococcoidia</taxon>
        <taxon>Dehalococcoidales</taxon>
        <taxon>Dehalococcoidaceae</taxon>
        <taxon>Dehalogenimonas</taxon>
    </lineage>
</organism>
<name>A0A1P8FA45_9CHLR</name>
<dbReference type="RefSeq" id="WP_076004835.1">
    <property type="nucleotide sequence ID" value="NZ_CP018258.1"/>
</dbReference>
<evidence type="ECO:0000313" key="1">
    <source>
        <dbReference type="EMBL" id="APV45327.1"/>
    </source>
</evidence>
<protein>
    <recommendedName>
        <fullName evidence="3">Plasmid related protein</fullName>
    </recommendedName>
</protein>
<keyword evidence="2" id="KW-1185">Reference proteome</keyword>
<dbReference type="OrthoDB" id="5522207at2"/>
<reference evidence="2" key="1">
    <citation type="submission" date="2016-11" db="EMBL/GenBank/DDBJ databases">
        <title>Dehalogenimonas formicexedens sp. nov., a chlorinated alkane respiring bacterium isolated from contaminated groundwater.</title>
        <authorList>
            <person name="Key T.A."/>
            <person name="Bowman K.S."/>
            <person name="Lee I."/>
            <person name="Chun J."/>
            <person name="Albuquerque L."/>
            <person name="da Costa M.S."/>
            <person name="Rainey F.A."/>
            <person name="Moe W.M."/>
        </authorList>
    </citation>
    <scope>NUCLEOTIDE SEQUENCE [LARGE SCALE GENOMIC DNA]</scope>
    <source>
        <strain evidence="2">NSZ-14</strain>
    </source>
</reference>
<dbReference type="STRING" id="1839801.Dform_02014"/>
<sequence>MDALLVINPIVPLGQVVATRGVHALAGEKPEFAEFMRRSLNRHAQGDWGNLDDADKQENELSLKQGFRTLSAYEAEGMPKIWIITEADRLSTTILFPEEY</sequence>
<dbReference type="AlphaFoldDB" id="A0A1P8FA45"/>
<accession>A0A1P8FA45</accession>
<dbReference type="EMBL" id="CP018258">
    <property type="protein sequence ID" value="APV45327.1"/>
    <property type="molecule type" value="Genomic_DNA"/>
</dbReference>